<feature type="region of interest" description="Disordered" evidence="1">
    <location>
        <begin position="45"/>
        <end position="70"/>
    </location>
</feature>
<evidence type="ECO:0000256" key="1">
    <source>
        <dbReference type="SAM" id="MobiDB-lite"/>
    </source>
</evidence>
<feature type="compositionally biased region" description="Low complexity" evidence="1">
    <location>
        <begin position="117"/>
        <end position="134"/>
    </location>
</feature>
<dbReference type="AlphaFoldDB" id="A0A4D5RAN5"/>
<evidence type="ECO:0000256" key="2">
    <source>
        <dbReference type="SAM" id="SignalP"/>
    </source>
</evidence>
<protein>
    <recommendedName>
        <fullName evidence="4">Secreted protein</fullName>
    </recommendedName>
</protein>
<evidence type="ECO:0008006" key="4">
    <source>
        <dbReference type="Google" id="ProtNLM"/>
    </source>
</evidence>
<keyword evidence="2" id="KW-0732">Signal</keyword>
<feature type="region of interest" description="Disordered" evidence="1">
    <location>
        <begin position="92"/>
        <end position="134"/>
    </location>
</feature>
<dbReference type="EMBL" id="GHJT01000028">
    <property type="protein sequence ID" value="MOY33999.1"/>
    <property type="molecule type" value="Transcribed_RNA"/>
</dbReference>
<name>A0A4D5RAN5_IXOSC</name>
<proteinExistence type="predicted"/>
<evidence type="ECO:0000313" key="3">
    <source>
        <dbReference type="EMBL" id="MOY33999.1"/>
    </source>
</evidence>
<sequence length="134" mass="13952">MLHSGVMGALVAPLCLLEGPIPGPGSLVHCWGGGRLVDGGRVRPFGEVSQHGEDRWPLDSASSSPPPSAPCSCLPVRPSVQACTPSACTGVWSSSAASSCTTRSASSRWPKSTLLTPSSRMIPSMRPSRSTWTH</sequence>
<feature type="signal peptide" evidence="2">
    <location>
        <begin position="1"/>
        <end position="17"/>
    </location>
</feature>
<reference evidence="3" key="1">
    <citation type="submission" date="2019-04" db="EMBL/GenBank/DDBJ databases">
        <title>An insight into the mialome of Ixodes scapularis.</title>
        <authorList>
            <person name="Ribeiro J.M."/>
            <person name="Mather T.N."/>
            <person name="Karim S."/>
        </authorList>
    </citation>
    <scope>NUCLEOTIDE SEQUENCE</scope>
</reference>
<organism evidence="3">
    <name type="scientific">Ixodes scapularis</name>
    <name type="common">Black-legged tick</name>
    <name type="synonym">Deer tick</name>
    <dbReference type="NCBI Taxonomy" id="6945"/>
    <lineage>
        <taxon>Eukaryota</taxon>
        <taxon>Metazoa</taxon>
        <taxon>Ecdysozoa</taxon>
        <taxon>Arthropoda</taxon>
        <taxon>Chelicerata</taxon>
        <taxon>Arachnida</taxon>
        <taxon>Acari</taxon>
        <taxon>Parasitiformes</taxon>
        <taxon>Ixodida</taxon>
        <taxon>Ixodoidea</taxon>
        <taxon>Ixodidae</taxon>
        <taxon>Ixodinae</taxon>
        <taxon>Ixodes</taxon>
    </lineage>
</organism>
<feature type="chain" id="PRO_5020032243" description="Secreted protein" evidence="2">
    <location>
        <begin position="18"/>
        <end position="134"/>
    </location>
</feature>
<feature type="compositionally biased region" description="Low complexity" evidence="1">
    <location>
        <begin position="93"/>
        <end position="108"/>
    </location>
</feature>
<accession>A0A4D5RAN5</accession>